<dbReference type="AlphaFoldDB" id="A0A9P0H590"/>
<sequence>MLAGTPKHDIHALQMASAQGADEIPATGCTYDYLVYLATIVRKDCIPAENGNGLIIYKWSCDCVTYLGHRTGEAVFQLFSYTHIMVWPKTSLAYESSRSL</sequence>
<protein>
    <submittedName>
        <fullName evidence="1">Uncharacterized protein</fullName>
    </submittedName>
</protein>
<evidence type="ECO:0000313" key="1">
    <source>
        <dbReference type="EMBL" id="CAH1395675.1"/>
    </source>
</evidence>
<proteinExistence type="predicted"/>
<evidence type="ECO:0000313" key="2">
    <source>
        <dbReference type="Proteomes" id="UP001152798"/>
    </source>
</evidence>
<keyword evidence="2" id="KW-1185">Reference proteome</keyword>
<organism evidence="1 2">
    <name type="scientific">Nezara viridula</name>
    <name type="common">Southern green stink bug</name>
    <name type="synonym">Cimex viridulus</name>
    <dbReference type="NCBI Taxonomy" id="85310"/>
    <lineage>
        <taxon>Eukaryota</taxon>
        <taxon>Metazoa</taxon>
        <taxon>Ecdysozoa</taxon>
        <taxon>Arthropoda</taxon>
        <taxon>Hexapoda</taxon>
        <taxon>Insecta</taxon>
        <taxon>Pterygota</taxon>
        <taxon>Neoptera</taxon>
        <taxon>Paraneoptera</taxon>
        <taxon>Hemiptera</taxon>
        <taxon>Heteroptera</taxon>
        <taxon>Panheteroptera</taxon>
        <taxon>Pentatomomorpha</taxon>
        <taxon>Pentatomoidea</taxon>
        <taxon>Pentatomidae</taxon>
        <taxon>Pentatominae</taxon>
        <taxon>Nezara</taxon>
    </lineage>
</organism>
<dbReference type="EMBL" id="OV725079">
    <property type="protein sequence ID" value="CAH1395675.1"/>
    <property type="molecule type" value="Genomic_DNA"/>
</dbReference>
<dbReference type="Proteomes" id="UP001152798">
    <property type="component" value="Chromosome 3"/>
</dbReference>
<name>A0A9P0H590_NEZVI</name>
<gene>
    <name evidence="1" type="ORF">NEZAVI_LOCUS5909</name>
</gene>
<accession>A0A9P0H590</accession>
<reference evidence="1" key="1">
    <citation type="submission" date="2022-01" db="EMBL/GenBank/DDBJ databases">
        <authorList>
            <person name="King R."/>
        </authorList>
    </citation>
    <scope>NUCLEOTIDE SEQUENCE</scope>
</reference>